<organism evidence="2 3">
    <name type="scientific">Labedella phragmitis</name>
    <dbReference type="NCBI Taxonomy" id="2498849"/>
    <lineage>
        <taxon>Bacteria</taxon>
        <taxon>Bacillati</taxon>
        <taxon>Actinomycetota</taxon>
        <taxon>Actinomycetes</taxon>
        <taxon>Micrococcales</taxon>
        <taxon>Microbacteriaceae</taxon>
        <taxon>Labedella</taxon>
    </lineage>
</organism>
<evidence type="ECO:0000313" key="3">
    <source>
        <dbReference type="Proteomes" id="UP000288547"/>
    </source>
</evidence>
<dbReference type="Pfam" id="PF07791">
    <property type="entry name" value="Imm11"/>
    <property type="match status" value="1"/>
</dbReference>
<evidence type="ECO:0000259" key="1">
    <source>
        <dbReference type="Pfam" id="PF07791"/>
    </source>
</evidence>
<comment type="caution">
    <text evidence="2">The sequence shown here is derived from an EMBL/GenBank/DDBJ whole genome shotgun (WGS) entry which is preliminary data.</text>
</comment>
<protein>
    <recommendedName>
        <fullName evidence="1">Immunity MXAN-0049 protein domain-containing protein</fullName>
    </recommendedName>
</protein>
<gene>
    <name evidence="2" type="ORF">ELQ90_09350</name>
</gene>
<feature type="domain" description="Immunity MXAN-0049 protein" evidence="1">
    <location>
        <begin position="51"/>
        <end position="121"/>
    </location>
</feature>
<evidence type="ECO:0000313" key="2">
    <source>
        <dbReference type="EMBL" id="RWZ51000.1"/>
    </source>
</evidence>
<keyword evidence="3" id="KW-1185">Reference proteome</keyword>
<dbReference type="EMBL" id="RZNB01000003">
    <property type="protein sequence ID" value="RWZ51000.1"/>
    <property type="molecule type" value="Genomic_DNA"/>
</dbReference>
<dbReference type="OrthoDB" id="5111067at2"/>
<reference evidence="2 3" key="1">
    <citation type="submission" date="2018-12" db="EMBL/GenBank/DDBJ databases">
        <authorList>
            <person name="Li F."/>
        </authorList>
    </citation>
    <scope>NUCLEOTIDE SEQUENCE [LARGE SCALE GENOMIC DNA]</scope>
    <source>
        <strain evidence="2 3">11W25H-1</strain>
    </source>
</reference>
<dbReference type="Proteomes" id="UP000288547">
    <property type="component" value="Unassembled WGS sequence"/>
</dbReference>
<dbReference type="InterPro" id="IPR012433">
    <property type="entry name" value="Imm11"/>
</dbReference>
<dbReference type="RefSeq" id="WP_128494994.1">
    <property type="nucleotide sequence ID" value="NZ_RZNB01000003.1"/>
</dbReference>
<name>A0A3S3ZA10_9MICO</name>
<dbReference type="AlphaFoldDB" id="A0A3S3ZA10"/>
<accession>A0A3S3ZA10</accession>
<sequence length="188" mass="20853">MDETTHDWWVLGADHGRALLHMQSAWVGRSGPSDFRLPDGRDEDELVASGEFASCSFSLWFEPVPGGVLVGDMIAANGAGYKIVSDRIIEAFDELDVVGFLSTPADLRTHDGSRLAGFHLLHALPESPGHKVRPFFGDLAHVWLFEVSSRVRWELARRGIDDMRIRPARVLTDDAHWLVSDLSALDPP</sequence>
<proteinExistence type="predicted"/>